<dbReference type="Pfam" id="PF00698">
    <property type="entry name" value="Acyl_transf_1"/>
    <property type="match status" value="1"/>
</dbReference>
<dbReference type="SMART" id="SM00825">
    <property type="entry name" value="PKS_KS"/>
    <property type="match status" value="1"/>
</dbReference>
<dbReference type="Pfam" id="PF00550">
    <property type="entry name" value="PP-binding"/>
    <property type="match status" value="1"/>
</dbReference>
<dbReference type="CDD" id="cd05274">
    <property type="entry name" value="KR_FAS_SDR_x"/>
    <property type="match status" value="1"/>
</dbReference>
<dbReference type="SUPFAM" id="SSF50129">
    <property type="entry name" value="GroES-like"/>
    <property type="match status" value="1"/>
</dbReference>
<dbReference type="InterPro" id="IPR013968">
    <property type="entry name" value="PKS_KR"/>
</dbReference>
<dbReference type="InterPro" id="IPR013154">
    <property type="entry name" value="ADH-like_N"/>
</dbReference>
<dbReference type="PANTHER" id="PTHR43775">
    <property type="entry name" value="FATTY ACID SYNTHASE"/>
    <property type="match status" value="1"/>
</dbReference>
<evidence type="ECO:0000256" key="2">
    <source>
        <dbReference type="ARBA" id="ARBA00022450"/>
    </source>
</evidence>
<dbReference type="InterPro" id="IPR009081">
    <property type="entry name" value="PP-bd_ACP"/>
</dbReference>
<dbReference type="InterPro" id="IPR049552">
    <property type="entry name" value="PKS_DH_N"/>
</dbReference>
<dbReference type="OrthoDB" id="329835at2759"/>
<dbReference type="CDD" id="cd02440">
    <property type="entry name" value="AdoMet_MTases"/>
    <property type="match status" value="1"/>
</dbReference>
<evidence type="ECO:0000256" key="3">
    <source>
        <dbReference type="ARBA" id="ARBA00022553"/>
    </source>
</evidence>
<feature type="region of interest" description="N-terminal hotdog fold" evidence="9">
    <location>
        <begin position="950"/>
        <end position="1079"/>
    </location>
</feature>
<dbReference type="InterPro" id="IPR050091">
    <property type="entry name" value="PKS_NRPS_Biosynth_Enz"/>
</dbReference>
<dbReference type="Gene3D" id="3.40.47.10">
    <property type="match status" value="1"/>
</dbReference>
<keyword evidence="8" id="KW-0012">Acyltransferase</keyword>
<dbReference type="Pfam" id="PF08659">
    <property type="entry name" value="KR"/>
    <property type="match status" value="1"/>
</dbReference>
<dbReference type="Pfam" id="PF07896">
    <property type="entry name" value="DUF1674"/>
    <property type="match status" value="1"/>
</dbReference>
<dbReference type="PROSITE" id="PS52019">
    <property type="entry name" value="PKS_MFAS_DH"/>
    <property type="match status" value="1"/>
</dbReference>
<dbReference type="InterPro" id="IPR049551">
    <property type="entry name" value="PKS_DH_C"/>
</dbReference>
<dbReference type="Pfam" id="PF14765">
    <property type="entry name" value="PS-DH"/>
    <property type="match status" value="1"/>
</dbReference>
<dbReference type="CDD" id="cd00833">
    <property type="entry name" value="PKS"/>
    <property type="match status" value="1"/>
</dbReference>
<dbReference type="SMART" id="SM00827">
    <property type="entry name" value="PKS_AT"/>
    <property type="match status" value="1"/>
</dbReference>
<dbReference type="Gene3D" id="3.90.180.10">
    <property type="entry name" value="Medium-chain alcohol dehydrogenases, catalytic domain"/>
    <property type="match status" value="1"/>
</dbReference>
<dbReference type="Pfam" id="PF08240">
    <property type="entry name" value="ADH_N"/>
    <property type="match status" value="1"/>
</dbReference>
<feature type="compositionally biased region" description="Low complexity" evidence="10">
    <location>
        <begin position="2543"/>
        <end position="2563"/>
    </location>
</feature>
<dbReference type="Proteomes" id="UP000813444">
    <property type="component" value="Unassembled WGS sequence"/>
</dbReference>
<dbReference type="InterPro" id="IPR032821">
    <property type="entry name" value="PKS_assoc"/>
</dbReference>
<evidence type="ECO:0000256" key="9">
    <source>
        <dbReference type="PROSITE-ProRule" id="PRU01363"/>
    </source>
</evidence>
<dbReference type="Gene3D" id="1.10.1200.10">
    <property type="entry name" value="ACP-like"/>
    <property type="match status" value="1"/>
</dbReference>
<dbReference type="SUPFAM" id="SSF47336">
    <property type="entry name" value="ACP-like"/>
    <property type="match status" value="1"/>
</dbReference>
<dbReference type="InterPro" id="IPR012875">
    <property type="entry name" value="SDHF4"/>
</dbReference>
<dbReference type="SUPFAM" id="SSF53901">
    <property type="entry name" value="Thiolase-like"/>
    <property type="match status" value="1"/>
</dbReference>
<dbReference type="SMART" id="SM00829">
    <property type="entry name" value="PKS_ER"/>
    <property type="match status" value="1"/>
</dbReference>
<dbReference type="InterPro" id="IPR020841">
    <property type="entry name" value="PKS_Beta-ketoAc_synthase_dom"/>
</dbReference>
<keyword evidence="6" id="KW-0560">Oxidoreductase</keyword>
<keyword evidence="2" id="KW-0596">Phosphopantetheine</keyword>
<dbReference type="Pfam" id="PF13602">
    <property type="entry name" value="ADH_zinc_N_2"/>
    <property type="match status" value="1"/>
</dbReference>
<dbReference type="InterPro" id="IPR029063">
    <property type="entry name" value="SAM-dependent_MTases_sf"/>
</dbReference>
<evidence type="ECO:0000256" key="7">
    <source>
        <dbReference type="ARBA" id="ARBA00023268"/>
    </source>
</evidence>
<dbReference type="EMBL" id="JAGPNK010000017">
    <property type="protein sequence ID" value="KAH7306034.1"/>
    <property type="molecule type" value="Genomic_DNA"/>
</dbReference>
<dbReference type="Gene3D" id="3.40.50.720">
    <property type="entry name" value="NAD(P)-binding Rossmann-like Domain"/>
    <property type="match status" value="1"/>
</dbReference>
<dbReference type="InterPro" id="IPR036736">
    <property type="entry name" value="ACP-like_sf"/>
</dbReference>
<dbReference type="Gene3D" id="3.30.70.3290">
    <property type="match status" value="1"/>
</dbReference>
<evidence type="ECO:0000313" key="14">
    <source>
        <dbReference type="EMBL" id="KAH7306034.1"/>
    </source>
</evidence>
<dbReference type="SUPFAM" id="SSF53335">
    <property type="entry name" value="S-adenosyl-L-methionine-dependent methyltransferases"/>
    <property type="match status" value="1"/>
</dbReference>
<evidence type="ECO:0000256" key="4">
    <source>
        <dbReference type="ARBA" id="ARBA00022679"/>
    </source>
</evidence>
<dbReference type="InterPro" id="IPR020807">
    <property type="entry name" value="PKS_DH"/>
</dbReference>
<keyword evidence="3" id="KW-0597">Phosphoprotein</keyword>
<keyword evidence="7" id="KW-0511">Multifunctional enzyme</keyword>
<dbReference type="PANTHER" id="PTHR43775:SF28">
    <property type="entry name" value="SYNTHASE, PUTATIVE-RELATED"/>
    <property type="match status" value="1"/>
</dbReference>
<dbReference type="GO" id="GO:0006633">
    <property type="term" value="P:fatty acid biosynthetic process"/>
    <property type="evidence" value="ECO:0007669"/>
    <property type="project" value="TreeGrafter"/>
</dbReference>
<evidence type="ECO:0000259" key="13">
    <source>
        <dbReference type="PROSITE" id="PS52019"/>
    </source>
</evidence>
<evidence type="ECO:0000256" key="6">
    <source>
        <dbReference type="ARBA" id="ARBA00023002"/>
    </source>
</evidence>
<dbReference type="InterPro" id="IPR057326">
    <property type="entry name" value="KR_dom"/>
</dbReference>
<evidence type="ECO:0000256" key="1">
    <source>
        <dbReference type="ARBA" id="ARBA00005701"/>
    </source>
</evidence>
<feature type="region of interest" description="C-terminal hotdog fold" evidence="9">
    <location>
        <begin position="1089"/>
        <end position="1237"/>
    </location>
</feature>
<proteinExistence type="inferred from homology"/>
<dbReference type="GO" id="GO:0044550">
    <property type="term" value="P:secondary metabolite biosynthetic process"/>
    <property type="evidence" value="ECO:0007669"/>
    <property type="project" value="TreeGrafter"/>
</dbReference>
<feature type="domain" description="Ketosynthase family 3 (KS3)" evidence="12">
    <location>
        <begin position="45"/>
        <end position="467"/>
    </location>
</feature>
<evidence type="ECO:0000259" key="12">
    <source>
        <dbReference type="PROSITE" id="PS52004"/>
    </source>
</evidence>
<dbReference type="CDD" id="cd05195">
    <property type="entry name" value="enoyl_red"/>
    <property type="match status" value="1"/>
</dbReference>
<dbReference type="InterPro" id="IPR042104">
    <property type="entry name" value="PKS_dehydratase_sf"/>
</dbReference>
<dbReference type="Gene3D" id="3.40.366.10">
    <property type="entry name" value="Malonyl-Coenzyme A Acyl Carrier Protein, domain 2"/>
    <property type="match status" value="1"/>
</dbReference>
<dbReference type="InterPro" id="IPR016039">
    <property type="entry name" value="Thiolase-like"/>
</dbReference>
<dbReference type="PROSITE" id="PS52004">
    <property type="entry name" value="KS3_2"/>
    <property type="match status" value="1"/>
</dbReference>
<dbReference type="InterPro" id="IPR036291">
    <property type="entry name" value="NAD(P)-bd_dom_sf"/>
</dbReference>
<dbReference type="InterPro" id="IPR011032">
    <property type="entry name" value="GroES-like_sf"/>
</dbReference>
<feature type="domain" description="Carrier" evidence="11">
    <location>
        <begin position="2426"/>
        <end position="2503"/>
    </location>
</feature>
<evidence type="ECO:0000259" key="11">
    <source>
        <dbReference type="PROSITE" id="PS50075"/>
    </source>
</evidence>
<comment type="similarity">
    <text evidence="1">Belongs to the SDHAF4 family.</text>
</comment>
<feature type="region of interest" description="Disordered" evidence="10">
    <location>
        <begin position="1"/>
        <end position="40"/>
    </location>
</feature>
<dbReference type="Gene3D" id="3.10.129.110">
    <property type="entry name" value="Polyketide synthase dehydratase"/>
    <property type="match status" value="1"/>
</dbReference>
<dbReference type="InterPro" id="IPR049900">
    <property type="entry name" value="PKS_mFAS_DH"/>
</dbReference>
<evidence type="ECO:0000256" key="5">
    <source>
        <dbReference type="ARBA" id="ARBA00022857"/>
    </source>
</evidence>
<protein>
    <submittedName>
        <fullName evidence="14">Polyketide synthase</fullName>
    </submittedName>
</protein>
<dbReference type="GO" id="GO:0016491">
    <property type="term" value="F:oxidoreductase activity"/>
    <property type="evidence" value="ECO:0007669"/>
    <property type="project" value="UniProtKB-KW"/>
</dbReference>
<dbReference type="Pfam" id="PF08242">
    <property type="entry name" value="Methyltransf_12"/>
    <property type="match status" value="1"/>
</dbReference>
<feature type="active site" description="Proton acceptor; for dehydratase activity" evidence="9">
    <location>
        <position position="982"/>
    </location>
</feature>
<evidence type="ECO:0000256" key="8">
    <source>
        <dbReference type="ARBA" id="ARBA00023315"/>
    </source>
</evidence>
<dbReference type="Pfam" id="PF00109">
    <property type="entry name" value="ketoacyl-synt"/>
    <property type="match status" value="1"/>
</dbReference>
<dbReference type="SMART" id="SM00826">
    <property type="entry name" value="PKS_DH"/>
    <property type="match status" value="1"/>
</dbReference>
<dbReference type="InterPro" id="IPR020843">
    <property type="entry name" value="ER"/>
</dbReference>
<dbReference type="SMART" id="SM00823">
    <property type="entry name" value="PKS_PP"/>
    <property type="match status" value="1"/>
</dbReference>
<keyword evidence="15" id="KW-1185">Reference proteome</keyword>
<dbReference type="InterPro" id="IPR014031">
    <property type="entry name" value="Ketoacyl_synth_C"/>
</dbReference>
<dbReference type="Pfam" id="PF21089">
    <property type="entry name" value="PKS_DH_N"/>
    <property type="match status" value="1"/>
</dbReference>
<organism evidence="14 15">
    <name type="scientific">Stachybotrys elegans</name>
    <dbReference type="NCBI Taxonomy" id="80388"/>
    <lineage>
        <taxon>Eukaryota</taxon>
        <taxon>Fungi</taxon>
        <taxon>Dikarya</taxon>
        <taxon>Ascomycota</taxon>
        <taxon>Pezizomycotina</taxon>
        <taxon>Sordariomycetes</taxon>
        <taxon>Hypocreomycetidae</taxon>
        <taxon>Hypocreales</taxon>
        <taxon>Stachybotryaceae</taxon>
        <taxon>Stachybotrys</taxon>
    </lineage>
</organism>
<dbReference type="SUPFAM" id="SSF55048">
    <property type="entry name" value="Probable ACP-binding domain of malonyl-CoA ACP transacylase"/>
    <property type="match status" value="1"/>
</dbReference>
<feature type="region of interest" description="Disordered" evidence="10">
    <location>
        <begin position="2543"/>
        <end position="2614"/>
    </location>
</feature>
<dbReference type="Gene3D" id="3.40.50.150">
    <property type="entry name" value="Vaccinia Virus protein VP39"/>
    <property type="match status" value="1"/>
</dbReference>
<dbReference type="InterPro" id="IPR013217">
    <property type="entry name" value="Methyltransf_12"/>
</dbReference>
<reference evidence="14" key="1">
    <citation type="journal article" date="2021" name="Nat. Commun.">
        <title>Genetic determinants of endophytism in the Arabidopsis root mycobiome.</title>
        <authorList>
            <person name="Mesny F."/>
            <person name="Miyauchi S."/>
            <person name="Thiergart T."/>
            <person name="Pickel B."/>
            <person name="Atanasova L."/>
            <person name="Karlsson M."/>
            <person name="Huettel B."/>
            <person name="Barry K.W."/>
            <person name="Haridas S."/>
            <person name="Chen C."/>
            <person name="Bauer D."/>
            <person name="Andreopoulos W."/>
            <person name="Pangilinan J."/>
            <person name="LaButti K."/>
            <person name="Riley R."/>
            <person name="Lipzen A."/>
            <person name="Clum A."/>
            <person name="Drula E."/>
            <person name="Henrissat B."/>
            <person name="Kohler A."/>
            <person name="Grigoriev I.V."/>
            <person name="Martin F.M."/>
            <person name="Hacquard S."/>
        </authorList>
    </citation>
    <scope>NUCLEOTIDE SEQUENCE</scope>
    <source>
        <strain evidence="14">MPI-CAGE-CH-0235</strain>
    </source>
</reference>
<dbReference type="InterPro" id="IPR014043">
    <property type="entry name" value="Acyl_transferase_dom"/>
</dbReference>
<dbReference type="InterPro" id="IPR014030">
    <property type="entry name" value="Ketoacyl_synth_N"/>
</dbReference>
<sequence>MAPGVIIDDSRSDSDLSPDYSCENPLTPASGSDDGTGASPPSAAFTPIAICGMSCRLPGGINNTQGLFPFLLAGGDARGVVPETRYNIEAYHDPTPKKPGTIVSKHGYFLDESVDLGALDTSFFSMPKAELERVDPQHRLLLEVSREAFDDAGVTDFRGKNIGVYVGSYGQDWHELFNTDRQRYGGYQVTVVTDFALSNRLSYEMDLQGPSMTIRTACSASLVGLNEACLALARGDCESALVAGTNLLLGPDLTMVMSNMGVMSPDGSCKPFSANVNGYARAEAIVSFMLKPLADAIRDNNPIRAVITGAATNHDGKTNGITVPNADAQEALIRRAYQVAGISEKDYCQTGFVECHGTGTPTGDPLETEAVARVFGEKGVLIGSVKGNLGHSEGASGMTSLLKAVLCLENRMIPPNIKSQPPNPKIRWDKGLVVPQEPTPWPKDRHERVSINSFGIGGSNAHVIVESAASYGVEALRREAAGLKDQKTERVARNTPRLLLYSANSPESLKKMAQQYTAFAEANPNKLSDLAYTLANHREHLPHRSFAVATPESSGMAAAPTPPPKGGQTPNLVMVFTGQGAQWPQMGRELIKANTTFRDTIRSLDAHLSTLAPAGVFKLEEELLKPARTSRINEAELSQPLCTAIQIALVDSLASVGVTPAAVVGHSSGEIAAAYAAGAITAKSAIAIAYHRGAMAKLATGKGAMAAVGMGWEDAERFLVPGVVIACDNSPKSVTLSGDSDKLEAVVAYIKLRDSGVLATMLKVDKAYHSHHMVEIGQQYLDAMVKSGVTAQAPTKPFYSSVSGGLLSSNVTTKLGAQLGPRYWQRNLEQAVLFKSAVTAIIQEGGVPNPVFLELGPHGALAGPVRQTLAEKGLSAVHVSALTRRTDSMETYLNALGKLYSLHIPFDPKALVPTGSCLPDLPTYPWKHSRSYWFESRVTKAWRLREHKQHPLLGARVPESSDLEPIWRNIFHLDSVPWVGDHKVNDDIVFPFAGYVGMAAEAARQMTGISYGVSLRRVLVSAALLIEDNKPTELITTLRPQRLTDSLNSQWFEFSISSHNGHAWTKHCSGEVRAETASIPEPPRSPGLPQRRVNARKWYEIVRNGGLNYGYHFTTLQDIRASTVDELTATAHVSNSSWHGDEADYHVHPVILDSYLQLLGCAAHRGRGENYRQCLPTSFSSLTMMKCPPGEGDIDIRALVNSTNEGILGHGLCSSGSRAVIRVEGMRMSRLDENTDDRERSVMPITARSEWVRHVDFEDVKGLVKGAHPHEAYFQQLNELAHLATTLLKRVAAQATTGTDCPESLSKYLSWLQSYESARYESLKDDGITVELQRLIQDLKQTPASVASELIANVVANFPAIIAGTSRARDVLDVDSALSRLSAFTRAFDADALLRCMALGKPSLKILELDASSSSAASKLKLLTRADGQVMYSRYVVAQPSGTALEKAKERLKDFQGIEFVQLDIGKGLDTQGFDDQEGEFDVVIAAGVLHGTPSLSSSLSRIHKLLSPNGRLVLQEPVPDLAWTKLVLGLLAPWWAGATDDRLQEPYVTPERWHDELSQAGFGSSPDNVVLDADNGCHMNAIIVARPQQAATRSRTIAILRGQDSNASAEDLLVKQLEQRGYQVSTCTIKDTPRPGQDVIALLDVGGPFFGKTFDAEKFEDVKAFVNNLSQGAGIFWITRTCQTGSTDPAYAPVIGLSRTLRSEKDIEFATCEVDDVENLPAAVVADVFSRFHSRRKDGVLDPDYEYAINRGATRVNRFFPFSLKEEAARTAGGKEFRMRLGKPGRLNTLQWTETTIAEELEEDEVEMEVHAVGLNFRDILIANGIIKLDDTVFGYEGAGIVRRIGSNVEGLQPGDRVLLQHWASWATSIVANQHLFVKIPDSLPFANAATMPMVYSTAIHGLLNKARLEAGQSVLIHSGCGALGIAAIQIAQSVGAEIFVTVSSQTKSEYLQSNFNIPAAHIFDSRSTSFVEGVMRETMGRGVDVALNSLSGELLHATWGCIAEWGTMVEVGKRDLLGMAKLDMSAFLANRTYACIDIDQMDRERPKSTAKLLRTMMDLHSQGQIKPIPICDTFEASRAPEAFSAMQQGTHIGKFVVQLRDPENGELLLGSNTKNAEVPFQLAHDGAYLVVGGLGGLGRSVAVWMAQHGARHFVFLSRKAGQGEHDADFVSELESMGCSVALVKGSVASPDEVSSAFDAAEKLASGGVKGVINMTMVLRDQAFDRMTFDDWATCAAPKVDGTWVLHEATVSRSAKLDFFLLFSSLSGIIGQPGQANYAAANTFLDAFVQFRQGQGLPCSAIDIGAMEGAGYLFDNEELLNKMKGTGWRSVSERELFDSLPLAMSASRTLDARDDAIVQGNTFLLGVAPTVPLSDPASSSRSRKDVRMAVYHCSGSSPSAGKDEDEFAAFLRSAKDNAALLNDASAIATVAHGIGAKLLALLLKPNDDVNISGSLVELGMDSLVAIEVKAWWKAAFGFDISVLEMLATGTLGALAKKAPRTLRSYSSFKPQPAPPKLSAEDQAEFERLQRAAAVAPAFQPSAADKPAAASSDATASAAPAEADLMHPNMFRGAPPEFEGDKNPKTGEIGGPKNEPLRWGSSGDWSYNGRATDF</sequence>
<dbReference type="Pfam" id="PF02801">
    <property type="entry name" value="Ketoacyl-synt_C"/>
    <property type="match status" value="1"/>
</dbReference>
<dbReference type="GO" id="GO:0031177">
    <property type="term" value="F:phosphopantetheine binding"/>
    <property type="evidence" value="ECO:0007669"/>
    <property type="project" value="InterPro"/>
</dbReference>
<dbReference type="PROSITE" id="PS50075">
    <property type="entry name" value="CARRIER"/>
    <property type="match status" value="1"/>
</dbReference>
<dbReference type="InterPro" id="IPR020806">
    <property type="entry name" value="PKS_PP-bd"/>
</dbReference>
<dbReference type="SMART" id="SM00822">
    <property type="entry name" value="PKS_KR"/>
    <property type="match status" value="1"/>
</dbReference>
<dbReference type="Pfam" id="PF16197">
    <property type="entry name" value="KAsynt_C_assoc"/>
    <property type="match status" value="1"/>
</dbReference>
<accession>A0A8K0WKW8</accession>
<dbReference type="InterPro" id="IPR016036">
    <property type="entry name" value="Malonyl_transacylase_ACP-bd"/>
</dbReference>
<keyword evidence="5" id="KW-0521">NADP</keyword>
<dbReference type="SUPFAM" id="SSF51735">
    <property type="entry name" value="NAD(P)-binding Rossmann-fold domains"/>
    <property type="match status" value="2"/>
</dbReference>
<feature type="domain" description="PKS/mFAS DH" evidence="13">
    <location>
        <begin position="950"/>
        <end position="1237"/>
    </location>
</feature>
<keyword evidence="4" id="KW-0808">Transferase</keyword>
<evidence type="ECO:0000313" key="15">
    <source>
        <dbReference type="Proteomes" id="UP000813444"/>
    </source>
</evidence>
<evidence type="ECO:0000256" key="10">
    <source>
        <dbReference type="SAM" id="MobiDB-lite"/>
    </source>
</evidence>
<dbReference type="InterPro" id="IPR001227">
    <property type="entry name" value="Ac_transferase_dom_sf"/>
</dbReference>
<dbReference type="SUPFAM" id="SSF52151">
    <property type="entry name" value="FabD/lysophospholipase-like"/>
    <property type="match status" value="1"/>
</dbReference>
<feature type="active site" description="Proton donor; for dehydratase activity" evidence="9">
    <location>
        <position position="1153"/>
    </location>
</feature>
<dbReference type="GO" id="GO:0004312">
    <property type="term" value="F:fatty acid synthase activity"/>
    <property type="evidence" value="ECO:0007669"/>
    <property type="project" value="TreeGrafter"/>
</dbReference>
<comment type="caution">
    <text evidence="14">The sequence shown here is derived from an EMBL/GenBank/DDBJ whole genome shotgun (WGS) entry which is preliminary data.</text>
</comment>
<dbReference type="InterPro" id="IPR016035">
    <property type="entry name" value="Acyl_Trfase/lysoPLipase"/>
</dbReference>
<gene>
    <name evidence="14" type="ORF">B0I35DRAFT_413809</name>
</gene>
<name>A0A8K0WKW8_9HYPO</name>